<keyword evidence="2" id="KW-1185">Reference proteome</keyword>
<gene>
    <name evidence="1" type="ORF">HIV01_017630</name>
</gene>
<protein>
    <recommendedName>
        <fullName evidence="3">Sigma-70 family RNA polymerase sigma factor</fullName>
    </recommendedName>
</protein>
<dbReference type="RefSeq" id="WP_200604180.1">
    <property type="nucleotide sequence ID" value="NZ_CP071517.1"/>
</dbReference>
<accession>A0ABX7R9X0</accession>
<sequence length="216" mass="24956">MTTPRSIADFHNTRWSLVAALQEPQQGQARLDELCIRYWVPVQACFADRGFEPEEAVRMTRGFFDHLVREGIARAAEYGRFRLFLLDELERYVAQTQATQADAAHSGHDEQTLRQQFAIEVIALAMRRLRIEADEAGRQAVFERLQHYLSSEGSKAEHDRDAAALGVHPLFVVMAVRRLRQRFRQLVDEELAEITRSSDDYRAEREAMREALERAP</sequence>
<dbReference type="Proteomes" id="UP000663400">
    <property type="component" value="Chromosome"/>
</dbReference>
<name>A0ABX7R9X0_9GAMM</name>
<dbReference type="EMBL" id="CP071517">
    <property type="protein sequence ID" value="QSX74933.1"/>
    <property type="molecule type" value="Genomic_DNA"/>
</dbReference>
<evidence type="ECO:0008006" key="3">
    <source>
        <dbReference type="Google" id="ProtNLM"/>
    </source>
</evidence>
<proteinExistence type="predicted"/>
<evidence type="ECO:0000313" key="2">
    <source>
        <dbReference type="Proteomes" id="UP000663400"/>
    </source>
</evidence>
<organism evidence="1 2">
    <name type="scientific">Lysobacter arenosi</name>
    <dbReference type="NCBI Taxonomy" id="2795387"/>
    <lineage>
        <taxon>Bacteria</taxon>
        <taxon>Pseudomonadati</taxon>
        <taxon>Pseudomonadota</taxon>
        <taxon>Gammaproteobacteria</taxon>
        <taxon>Lysobacterales</taxon>
        <taxon>Lysobacteraceae</taxon>
        <taxon>Lysobacter</taxon>
    </lineage>
</organism>
<evidence type="ECO:0000313" key="1">
    <source>
        <dbReference type="EMBL" id="QSX74933.1"/>
    </source>
</evidence>
<reference evidence="1 2" key="1">
    <citation type="submission" date="2021-02" db="EMBL/GenBank/DDBJ databases">
        <title>Lysobacter arenosi sp. nov., isolated from soil of gangwondo yeongwol, south Korea.</title>
        <authorList>
            <person name="Kim K.R."/>
            <person name="Kim K.H."/>
            <person name="Jeon C.O."/>
        </authorList>
    </citation>
    <scope>NUCLEOTIDE SEQUENCE [LARGE SCALE GENOMIC DNA]</scope>
    <source>
        <strain evidence="1 2">R7</strain>
    </source>
</reference>